<evidence type="ECO:0000313" key="2">
    <source>
        <dbReference type="EMBL" id="NJC32633.1"/>
    </source>
</evidence>
<keyword evidence="3" id="KW-1185">Reference proteome</keyword>
<dbReference type="RefSeq" id="WP_167951957.1">
    <property type="nucleotide sequence ID" value="NZ_JAATJE010000001.1"/>
</dbReference>
<keyword evidence="1" id="KW-0472">Membrane</keyword>
<keyword evidence="1" id="KW-0812">Transmembrane</keyword>
<name>A0ABX0XHJ9_9SPHN</name>
<reference evidence="2 3" key="1">
    <citation type="submission" date="2020-03" db="EMBL/GenBank/DDBJ databases">
        <title>Genomic Encyclopedia of Type Strains, Phase IV (KMG-IV): sequencing the most valuable type-strain genomes for metagenomic binning, comparative biology and taxonomic classification.</title>
        <authorList>
            <person name="Goeker M."/>
        </authorList>
    </citation>
    <scope>NUCLEOTIDE SEQUENCE [LARGE SCALE GENOMIC DNA]</scope>
    <source>
        <strain evidence="2 3">DSM 27651</strain>
    </source>
</reference>
<comment type="caution">
    <text evidence="2">The sequence shown here is derived from an EMBL/GenBank/DDBJ whole genome shotgun (WGS) entry which is preliminary data.</text>
</comment>
<feature type="transmembrane region" description="Helical" evidence="1">
    <location>
        <begin position="62"/>
        <end position="88"/>
    </location>
</feature>
<keyword evidence="1" id="KW-1133">Transmembrane helix</keyword>
<dbReference type="EMBL" id="JAATJE010000001">
    <property type="protein sequence ID" value="NJC32633.1"/>
    <property type="molecule type" value="Genomic_DNA"/>
</dbReference>
<proteinExistence type="predicted"/>
<accession>A0ABX0XHJ9</accession>
<feature type="transmembrane region" description="Helical" evidence="1">
    <location>
        <begin position="23"/>
        <end position="41"/>
    </location>
</feature>
<dbReference type="Proteomes" id="UP000734218">
    <property type="component" value="Unassembled WGS sequence"/>
</dbReference>
<organism evidence="2 3">
    <name type="scientific">Sphingomonas jejuensis</name>
    <dbReference type="NCBI Taxonomy" id="904715"/>
    <lineage>
        <taxon>Bacteria</taxon>
        <taxon>Pseudomonadati</taxon>
        <taxon>Pseudomonadota</taxon>
        <taxon>Alphaproteobacteria</taxon>
        <taxon>Sphingomonadales</taxon>
        <taxon>Sphingomonadaceae</taxon>
        <taxon>Sphingomonas</taxon>
    </lineage>
</organism>
<protein>
    <submittedName>
        <fullName evidence="2">Uncharacterized protein</fullName>
    </submittedName>
</protein>
<sequence>MPDLARVLDAVARAWAEPWVRHAAAWGTLAAVLVDAGLATMPERCATVMGALSRRLRGWPGAILVGLLHPLILGMVAVAVMLAAARIGAVIDRWYVSGPLVGLAIAFGLFIVGDGPRRVGRHLPAVLVGVVLLLAGHLVAPAGPVIIAP</sequence>
<feature type="transmembrane region" description="Helical" evidence="1">
    <location>
        <begin position="94"/>
        <end position="113"/>
    </location>
</feature>
<gene>
    <name evidence="2" type="ORF">GGR88_000107</name>
</gene>
<evidence type="ECO:0000256" key="1">
    <source>
        <dbReference type="SAM" id="Phobius"/>
    </source>
</evidence>
<evidence type="ECO:0000313" key="3">
    <source>
        <dbReference type="Proteomes" id="UP000734218"/>
    </source>
</evidence>
<feature type="transmembrane region" description="Helical" evidence="1">
    <location>
        <begin position="125"/>
        <end position="147"/>
    </location>
</feature>